<sequence length="80" mass="8562">MPSMQGVVTIARESRFQLVDDVGAFGLGVLPLLGLCAARPDVSFRFAQPENRPEAPEHGPPPRAGHVASKSWAPSLRRSA</sequence>
<evidence type="ECO:0000313" key="3">
    <source>
        <dbReference type="Proteomes" id="UP000008207"/>
    </source>
</evidence>
<keyword evidence="3" id="KW-1185">Reference proteome</keyword>
<gene>
    <name evidence="2" type="ordered locus">Mnod_6895</name>
</gene>
<feature type="region of interest" description="Disordered" evidence="1">
    <location>
        <begin position="48"/>
        <end position="80"/>
    </location>
</feature>
<dbReference type="RefSeq" id="WP_015933205.1">
    <property type="nucleotide sequence ID" value="NC_011894.1"/>
</dbReference>
<organism evidence="2 3">
    <name type="scientific">Methylobacterium nodulans (strain LMG 21967 / CNCM I-2342 / ORS 2060)</name>
    <dbReference type="NCBI Taxonomy" id="460265"/>
    <lineage>
        <taxon>Bacteria</taxon>
        <taxon>Pseudomonadati</taxon>
        <taxon>Pseudomonadota</taxon>
        <taxon>Alphaproteobacteria</taxon>
        <taxon>Hyphomicrobiales</taxon>
        <taxon>Methylobacteriaceae</taxon>
        <taxon>Methylobacterium</taxon>
    </lineage>
</organism>
<dbReference type="Proteomes" id="UP000008207">
    <property type="component" value="Chromosome"/>
</dbReference>
<dbReference type="HOGENOM" id="CLU_2585661_0_0_5"/>
<dbReference type="AlphaFoldDB" id="B8IHH7"/>
<dbReference type="KEGG" id="mno:Mnod_6895"/>
<dbReference type="EMBL" id="CP001349">
    <property type="protein sequence ID" value="ACL61640.1"/>
    <property type="molecule type" value="Genomic_DNA"/>
</dbReference>
<evidence type="ECO:0000313" key="2">
    <source>
        <dbReference type="EMBL" id="ACL61640.1"/>
    </source>
</evidence>
<name>B8IHH7_METNO</name>
<proteinExistence type="predicted"/>
<accession>B8IHH7</accession>
<protein>
    <submittedName>
        <fullName evidence="2">Uncharacterized protein</fullName>
    </submittedName>
</protein>
<evidence type="ECO:0000256" key="1">
    <source>
        <dbReference type="SAM" id="MobiDB-lite"/>
    </source>
</evidence>
<reference evidence="2 3" key="1">
    <citation type="submission" date="2009-01" db="EMBL/GenBank/DDBJ databases">
        <title>Complete sequence of chromosome of Methylobacterium nodulans ORS 2060.</title>
        <authorList>
            <consortium name="US DOE Joint Genome Institute"/>
            <person name="Lucas S."/>
            <person name="Copeland A."/>
            <person name="Lapidus A."/>
            <person name="Glavina del Rio T."/>
            <person name="Dalin E."/>
            <person name="Tice H."/>
            <person name="Bruce D."/>
            <person name="Goodwin L."/>
            <person name="Pitluck S."/>
            <person name="Sims D."/>
            <person name="Brettin T."/>
            <person name="Detter J.C."/>
            <person name="Han C."/>
            <person name="Larimer F."/>
            <person name="Land M."/>
            <person name="Hauser L."/>
            <person name="Kyrpides N."/>
            <person name="Ivanova N."/>
            <person name="Marx C.J."/>
            <person name="Richardson P."/>
        </authorList>
    </citation>
    <scope>NUCLEOTIDE SEQUENCE [LARGE SCALE GENOMIC DNA]</scope>
    <source>
        <strain evidence="3">LMG 21967 / CNCM I-2342 / ORS 2060</strain>
    </source>
</reference>
<dbReference type="STRING" id="460265.Mnod_6895"/>
<dbReference type="OrthoDB" id="7362383at2"/>